<evidence type="ECO:0000313" key="3">
    <source>
        <dbReference type="Proteomes" id="UP000023555"/>
    </source>
</evidence>
<dbReference type="SUPFAM" id="SSF53335">
    <property type="entry name" value="S-adenosyl-L-methionine-dependent methyltransferases"/>
    <property type="match status" value="1"/>
</dbReference>
<dbReference type="PANTHER" id="PTHR43591">
    <property type="entry name" value="METHYLTRANSFERASE"/>
    <property type="match status" value="1"/>
</dbReference>
<dbReference type="EMBL" id="AYKQ01000008">
    <property type="protein sequence ID" value="EWH33944.1"/>
    <property type="molecule type" value="Genomic_DNA"/>
</dbReference>
<dbReference type="CDD" id="cd02440">
    <property type="entry name" value="AdoMet_MTases"/>
    <property type="match status" value="1"/>
</dbReference>
<protein>
    <submittedName>
        <fullName evidence="2">Methyltransferase</fullName>
    </submittedName>
</protein>
<evidence type="ECO:0000313" key="2">
    <source>
        <dbReference type="EMBL" id="EWH33944.1"/>
    </source>
</evidence>
<dbReference type="AlphaFoldDB" id="W7RTK4"/>
<reference evidence="2 3" key="1">
    <citation type="journal article" date="2015" name="Stand. Genomic Sci.">
        <title>Genome sequence and description of the mosquitocidal and heavy metal tolerant strain Lysinibacillus sphaericus CBAM5.</title>
        <authorList>
            <person name="Pena-Montenegro T.D."/>
            <person name="Lozano L."/>
            <person name="Dussan J."/>
        </authorList>
    </citation>
    <scope>NUCLEOTIDE SEQUENCE [LARGE SCALE GENOMIC DNA]</scope>
    <source>
        <strain evidence="2">CBAM5</strain>
    </source>
</reference>
<accession>W7RTK4</accession>
<dbReference type="Gene3D" id="3.40.50.150">
    <property type="entry name" value="Vaccinia Virus protein VP39"/>
    <property type="match status" value="1"/>
</dbReference>
<gene>
    <name evidence="2" type="ORF">P799_07085</name>
</gene>
<dbReference type="InterPro" id="IPR029063">
    <property type="entry name" value="SAM-dependent_MTases_sf"/>
</dbReference>
<dbReference type="Pfam" id="PF08241">
    <property type="entry name" value="Methyltransf_11"/>
    <property type="match status" value="1"/>
</dbReference>
<comment type="caution">
    <text evidence="2">The sequence shown here is derived from an EMBL/GenBank/DDBJ whole genome shotgun (WGS) entry which is preliminary data.</text>
</comment>
<sequence>MLVFFSYYMKKKVVFIQDSNYLQFLAKFGVGGAHPGGINLSKEILKNESILPTSHILDVGCGTGQTAAFLASYYTTNVTGIDINPIMIEKARHRMKKARLPVNIIQGSIEETSLPNGAFDFVLAESVLSFVHKQRALQEIFRLLKQGGRLIAIEFTIPTLLSSQLADDIQQFYGFDALFTKKDWVALFQEIGFQDIRIQKNKDISSKPEFHISKEIESTLYDVLDQHIMMNEKYDNILDYRIYICTK</sequence>
<keyword evidence="2" id="KW-0489">Methyltransferase</keyword>
<dbReference type="Proteomes" id="UP000023555">
    <property type="component" value="Unassembled WGS sequence"/>
</dbReference>
<keyword evidence="2" id="KW-0808">Transferase</keyword>
<feature type="domain" description="Methyltransferase type 11" evidence="1">
    <location>
        <begin position="57"/>
        <end position="151"/>
    </location>
</feature>
<dbReference type="InterPro" id="IPR013216">
    <property type="entry name" value="Methyltransf_11"/>
</dbReference>
<organism evidence="2 3">
    <name type="scientific">Lysinibacillus sphaericus CBAM5</name>
    <dbReference type="NCBI Taxonomy" id="1400869"/>
    <lineage>
        <taxon>Bacteria</taxon>
        <taxon>Bacillati</taxon>
        <taxon>Bacillota</taxon>
        <taxon>Bacilli</taxon>
        <taxon>Bacillales</taxon>
        <taxon>Bacillaceae</taxon>
        <taxon>Lysinibacillus</taxon>
    </lineage>
</organism>
<dbReference type="GO" id="GO:0008757">
    <property type="term" value="F:S-adenosylmethionine-dependent methyltransferase activity"/>
    <property type="evidence" value="ECO:0007669"/>
    <property type="project" value="InterPro"/>
</dbReference>
<proteinExistence type="predicted"/>
<dbReference type="GO" id="GO:0032259">
    <property type="term" value="P:methylation"/>
    <property type="evidence" value="ECO:0007669"/>
    <property type="project" value="UniProtKB-KW"/>
</dbReference>
<name>W7RTK4_LYSSH</name>
<evidence type="ECO:0000259" key="1">
    <source>
        <dbReference type="Pfam" id="PF08241"/>
    </source>
</evidence>
<dbReference type="HOGENOM" id="CLU_039068_8_2_9"/>